<accession>A0A410G002</accession>
<dbReference type="KEGG" id="aev:EI546_02100"/>
<dbReference type="EMBL" id="CP034951">
    <property type="protein sequence ID" value="QAA80594.1"/>
    <property type="molecule type" value="Genomic_DNA"/>
</dbReference>
<dbReference type="OrthoDB" id="947434at2"/>
<keyword evidence="3" id="KW-1185">Reference proteome</keyword>
<sequence>MRKGLLIILVTLFALSVEAQEVRLGIKAGINLATLKGAGAKDFDSKTGINFGGFVEIPVSKNFYLQPELLYSAQGIKAEYFHVMSVEKRVAKVHRNIQLDLHYLNIPIMAKVYLLEGFALEVGPQLGFIISAKKNVKVDVSGELSDEAINVVKAEYAVGKSDVKEAFKTVELGLGFGPTYQSEMGILLGARFTFGFTGVYKDSSGPTQENKVIQFFAGYRF</sequence>
<name>A0A410G002_9FLAO</name>
<evidence type="ECO:0000313" key="2">
    <source>
        <dbReference type="EMBL" id="QAA80594.1"/>
    </source>
</evidence>
<evidence type="ECO:0000259" key="1">
    <source>
        <dbReference type="Pfam" id="PF13568"/>
    </source>
</evidence>
<feature type="domain" description="Outer membrane protein beta-barrel" evidence="1">
    <location>
        <begin position="19"/>
        <end position="199"/>
    </location>
</feature>
<organism evidence="2 3">
    <name type="scientific">Aequorivita ciconiae</name>
    <dbReference type="NCBI Taxonomy" id="2494375"/>
    <lineage>
        <taxon>Bacteria</taxon>
        <taxon>Pseudomonadati</taxon>
        <taxon>Bacteroidota</taxon>
        <taxon>Flavobacteriia</taxon>
        <taxon>Flavobacteriales</taxon>
        <taxon>Flavobacteriaceae</taxon>
        <taxon>Aequorivita</taxon>
    </lineage>
</organism>
<reference evidence="2 3" key="1">
    <citation type="submission" date="2019-01" db="EMBL/GenBank/DDBJ databases">
        <title>Complete genome sequencing of Aequorivita sp. H23M31.</title>
        <authorList>
            <person name="Bae J.-W."/>
        </authorList>
    </citation>
    <scope>NUCLEOTIDE SEQUENCE [LARGE SCALE GENOMIC DNA]</scope>
    <source>
        <strain evidence="2 3">H23M31</strain>
    </source>
</reference>
<dbReference type="RefSeq" id="WP_128248991.1">
    <property type="nucleotide sequence ID" value="NZ_CP034951.1"/>
</dbReference>
<dbReference type="Proteomes" id="UP000285517">
    <property type="component" value="Chromosome"/>
</dbReference>
<protein>
    <submittedName>
        <fullName evidence="2">PorT family protein</fullName>
    </submittedName>
</protein>
<dbReference type="Pfam" id="PF13568">
    <property type="entry name" value="OMP_b-brl_2"/>
    <property type="match status" value="1"/>
</dbReference>
<proteinExistence type="predicted"/>
<dbReference type="AlphaFoldDB" id="A0A410G002"/>
<gene>
    <name evidence="2" type="ORF">EI546_02100</name>
</gene>
<dbReference type="InterPro" id="IPR025665">
    <property type="entry name" value="Beta-barrel_OMP_2"/>
</dbReference>
<evidence type="ECO:0000313" key="3">
    <source>
        <dbReference type="Proteomes" id="UP000285517"/>
    </source>
</evidence>